<gene>
    <name evidence="1" type="ORF">FAZ78_10610</name>
</gene>
<dbReference type="Proteomes" id="UP000306340">
    <property type="component" value="Unassembled WGS sequence"/>
</dbReference>
<name>A0A4U0Z013_9RHOB</name>
<evidence type="ECO:0000313" key="1">
    <source>
        <dbReference type="EMBL" id="TKA96589.1"/>
    </source>
</evidence>
<dbReference type="EMBL" id="SWAU01000086">
    <property type="protein sequence ID" value="TKA96589.1"/>
    <property type="molecule type" value="Genomic_DNA"/>
</dbReference>
<reference evidence="1 2" key="1">
    <citation type="submission" date="2019-04" db="EMBL/GenBank/DDBJ databases">
        <title>Crypto-aerobic microbial life in anoxic (sulfidic) marine sediments.</title>
        <authorList>
            <person name="Bhattacharya S."/>
            <person name="Roy C."/>
            <person name="Mondal N."/>
            <person name="Sarkar J."/>
            <person name="Mandal S."/>
            <person name="Rameez M.J."/>
            <person name="Ghosh W."/>
        </authorList>
    </citation>
    <scope>NUCLEOTIDE SEQUENCE [LARGE SCALE GENOMIC DNA]</scope>
    <source>
        <strain evidence="1 2">SBBC</strain>
    </source>
</reference>
<sequence>MLADLMFHWSQWEIPARRWFFQMNPEAQRAVLSFWFLLMLALCWLSARRVVGAVGRLQRARVARRPRTGPDPAAAMNSPVVRKLRSMVLTEATAKRLMDYELRRGAANGSMAAEWAIERLIRDRK</sequence>
<comment type="caution">
    <text evidence="1">The sequence shown here is derived from an EMBL/GenBank/DDBJ whole genome shotgun (WGS) entry which is preliminary data.</text>
</comment>
<evidence type="ECO:0000313" key="2">
    <source>
        <dbReference type="Proteomes" id="UP000306340"/>
    </source>
</evidence>
<protein>
    <submittedName>
        <fullName evidence="1">Uncharacterized protein</fullName>
    </submittedName>
</protein>
<dbReference type="AlphaFoldDB" id="A0A4U0Z013"/>
<proteinExistence type="predicted"/>
<organism evidence="1 2">
    <name type="scientific">Cereibacter changlensis</name>
    <dbReference type="NCBI Taxonomy" id="402884"/>
    <lineage>
        <taxon>Bacteria</taxon>
        <taxon>Pseudomonadati</taxon>
        <taxon>Pseudomonadota</taxon>
        <taxon>Alphaproteobacteria</taxon>
        <taxon>Rhodobacterales</taxon>
        <taxon>Paracoccaceae</taxon>
        <taxon>Cereibacter</taxon>
    </lineage>
</organism>
<accession>A0A4U0Z013</accession>